<comment type="caution">
    <text evidence="2">The sequence shown here is derived from an EMBL/GenBank/DDBJ whole genome shotgun (WGS) entry which is preliminary data.</text>
</comment>
<keyword evidence="3" id="KW-1185">Reference proteome</keyword>
<name>A0AAV8YJT1_9CUCU</name>
<gene>
    <name evidence="2" type="ORF">NQ318_008363</name>
</gene>
<dbReference type="Proteomes" id="UP001162162">
    <property type="component" value="Unassembled WGS sequence"/>
</dbReference>
<evidence type="ECO:0000256" key="1">
    <source>
        <dbReference type="SAM" id="MobiDB-lite"/>
    </source>
</evidence>
<feature type="compositionally biased region" description="Polar residues" evidence="1">
    <location>
        <begin position="1"/>
        <end position="11"/>
    </location>
</feature>
<organism evidence="2 3">
    <name type="scientific">Aromia moschata</name>
    <dbReference type="NCBI Taxonomy" id="1265417"/>
    <lineage>
        <taxon>Eukaryota</taxon>
        <taxon>Metazoa</taxon>
        <taxon>Ecdysozoa</taxon>
        <taxon>Arthropoda</taxon>
        <taxon>Hexapoda</taxon>
        <taxon>Insecta</taxon>
        <taxon>Pterygota</taxon>
        <taxon>Neoptera</taxon>
        <taxon>Endopterygota</taxon>
        <taxon>Coleoptera</taxon>
        <taxon>Polyphaga</taxon>
        <taxon>Cucujiformia</taxon>
        <taxon>Chrysomeloidea</taxon>
        <taxon>Cerambycidae</taxon>
        <taxon>Cerambycinae</taxon>
        <taxon>Callichromatini</taxon>
        <taxon>Aromia</taxon>
    </lineage>
</organism>
<feature type="region of interest" description="Disordered" evidence="1">
    <location>
        <begin position="1"/>
        <end position="28"/>
    </location>
</feature>
<dbReference type="EMBL" id="JAPWTK010000092">
    <property type="protein sequence ID" value="KAJ8950925.1"/>
    <property type="molecule type" value="Genomic_DNA"/>
</dbReference>
<evidence type="ECO:0000313" key="3">
    <source>
        <dbReference type="Proteomes" id="UP001162162"/>
    </source>
</evidence>
<dbReference type="AlphaFoldDB" id="A0AAV8YJT1"/>
<evidence type="ECO:0000313" key="2">
    <source>
        <dbReference type="EMBL" id="KAJ8950925.1"/>
    </source>
</evidence>
<reference evidence="2" key="1">
    <citation type="journal article" date="2023" name="Insect Mol. Biol.">
        <title>Genome sequencing provides insights into the evolution of gene families encoding plant cell wall-degrading enzymes in longhorned beetles.</title>
        <authorList>
            <person name="Shin N.R."/>
            <person name="Okamura Y."/>
            <person name="Kirsch R."/>
            <person name="Pauchet Y."/>
        </authorList>
    </citation>
    <scope>NUCLEOTIDE SEQUENCE</scope>
    <source>
        <strain evidence="2">AMC_N1</strain>
    </source>
</reference>
<sequence>MSSSQIPSGDQEQLEDSPEENEKSVESVVVEQIEDEAIEEEEDLCDTSHLLIKNTESFKCLAQVILSNSSLLRHPLYYFPPLEDPGIDDVFNYKSARSYTNKRSSRIYRKYVRKKKSSHSKDVSPERHHRLDQREELVMYTYREAMKDMKNDENDFYSL</sequence>
<protein>
    <submittedName>
        <fullName evidence="2">Uncharacterized protein</fullName>
    </submittedName>
</protein>
<proteinExistence type="predicted"/>
<accession>A0AAV8YJT1</accession>